<sequence length="55" mass="5871">MRPTSVRFSNTNRSAMRRRSGFAASPVANKSATHATLAEQKAIEAATPKKVVQAA</sequence>
<organism evidence="2 3">
    <name type="scientific">Vibrio olivae</name>
    <dbReference type="NCBI Taxonomy" id="1243002"/>
    <lineage>
        <taxon>Bacteria</taxon>
        <taxon>Pseudomonadati</taxon>
        <taxon>Pseudomonadota</taxon>
        <taxon>Gammaproteobacteria</taxon>
        <taxon>Vibrionales</taxon>
        <taxon>Vibrionaceae</taxon>
        <taxon>Vibrio</taxon>
    </lineage>
</organism>
<dbReference type="EMBL" id="JBHMEP010000012">
    <property type="protein sequence ID" value="MFB9137426.1"/>
    <property type="molecule type" value="Genomic_DNA"/>
</dbReference>
<evidence type="ECO:0000313" key="3">
    <source>
        <dbReference type="Proteomes" id="UP001589645"/>
    </source>
</evidence>
<dbReference type="Proteomes" id="UP001589645">
    <property type="component" value="Unassembled WGS sequence"/>
</dbReference>
<evidence type="ECO:0000313" key="2">
    <source>
        <dbReference type="EMBL" id="MFB9137426.1"/>
    </source>
</evidence>
<dbReference type="RefSeq" id="WP_390197017.1">
    <property type="nucleotide sequence ID" value="NZ_JBHMEP010000012.1"/>
</dbReference>
<accession>A0ABV5HT32</accession>
<reference evidence="2 3" key="1">
    <citation type="submission" date="2024-09" db="EMBL/GenBank/DDBJ databases">
        <authorList>
            <person name="Sun Q."/>
            <person name="Mori K."/>
        </authorList>
    </citation>
    <scope>NUCLEOTIDE SEQUENCE [LARGE SCALE GENOMIC DNA]</scope>
    <source>
        <strain evidence="2 3">CECT 8064</strain>
    </source>
</reference>
<proteinExistence type="predicted"/>
<evidence type="ECO:0000256" key="1">
    <source>
        <dbReference type="SAM" id="MobiDB-lite"/>
    </source>
</evidence>
<comment type="caution">
    <text evidence="2">The sequence shown here is derived from an EMBL/GenBank/DDBJ whole genome shotgun (WGS) entry which is preliminary data.</text>
</comment>
<keyword evidence="3" id="KW-1185">Reference proteome</keyword>
<protein>
    <submittedName>
        <fullName evidence="2">Uncharacterized protein</fullName>
    </submittedName>
</protein>
<gene>
    <name evidence="2" type="ORF">ACFFUV_20915</name>
</gene>
<name>A0ABV5HT32_9VIBR</name>
<feature type="compositionally biased region" description="Polar residues" evidence="1">
    <location>
        <begin position="1"/>
        <end position="14"/>
    </location>
</feature>
<feature type="region of interest" description="Disordered" evidence="1">
    <location>
        <begin position="1"/>
        <end position="33"/>
    </location>
</feature>